<dbReference type="Gene3D" id="1.10.110.10">
    <property type="entry name" value="Plant lipid-transfer and hydrophobic proteins"/>
    <property type="match status" value="2"/>
</dbReference>
<feature type="domain" description="Bifunctional inhibitor/plant lipid transfer protein/seed storage helical" evidence="2">
    <location>
        <begin position="197"/>
        <end position="282"/>
    </location>
</feature>
<evidence type="ECO:0000256" key="1">
    <source>
        <dbReference type="SAM" id="Phobius"/>
    </source>
</evidence>
<dbReference type="Proteomes" id="UP000243975">
    <property type="component" value="Unassembled WGS sequence"/>
</dbReference>
<evidence type="ECO:0000313" key="4">
    <source>
        <dbReference type="Proteomes" id="UP000243975"/>
    </source>
</evidence>
<dbReference type="EMBL" id="LEKV01005361">
    <property type="protein sequence ID" value="KVH88623.1"/>
    <property type="molecule type" value="Genomic_DNA"/>
</dbReference>
<evidence type="ECO:0000259" key="2">
    <source>
        <dbReference type="Pfam" id="PF14368"/>
    </source>
</evidence>
<proteinExistence type="predicted"/>
<dbReference type="Gramene" id="KVH88623">
    <property type="protein sequence ID" value="KVH88623"/>
    <property type="gene ID" value="Ccrd_026297"/>
</dbReference>
<comment type="caution">
    <text evidence="3">The sequence shown here is derived from an EMBL/GenBank/DDBJ whole genome shotgun (WGS) entry which is preliminary data.</text>
</comment>
<keyword evidence="4" id="KW-1185">Reference proteome</keyword>
<dbReference type="OMA" id="RNVPHHT"/>
<protein>
    <submittedName>
        <fullName evidence="3">Bifunctional inhibitor/plant lipid transfer protein/seed storage helical domain-containing protein</fullName>
    </submittedName>
</protein>
<organism evidence="3 4">
    <name type="scientific">Cynara cardunculus var. scolymus</name>
    <name type="common">Globe artichoke</name>
    <name type="synonym">Cynara scolymus</name>
    <dbReference type="NCBI Taxonomy" id="59895"/>
    <lineage>
        <taxon>Eukaryota</taxon>
        <taxon>Viridiplantae</taxon>
        <taxon>Streptophyta</taxon>
        <taxon>Embryophyta</taxon>
        <taxon>Tracheophyta</taxon>
        <taxon>Spermatophyta</taxon>
        <taxon>Magnoliopsida</taxon>
        <taxon>eudicotyledons</taxon>
        <taxon>Gunneridae</taxon>
        <taxon>Pentapetalae</taxon>
        <taxon>asterids</taxon>
        <taxon>campanulids</taxon>
        <taxon>Asterales</taxon>
        <taxon>Asteraceae</taxon>
        <taxon>Carduoideae</taxon>
        <taxon>Cardueae</taxon>
        <taxon>Carduinae</taxon>
        <taxon>Cynara</taxon>
    </lineage>
</organism>
<gene>
    <name evidence="3" type="ORF">Ccrd_026297</name>
</gene>
<keyword evidence="1" id="KW-1133">Transmembrane helix</keyword>
<dbReference type="InterPro" id="IPR016140">
    <property type="entry name" value="Bifunc_inhib/LTP/seed_store"/>
</dbReference>
<reference evidence="3 4" key="1">
    <citation type="journal article" date="2016" name="Sci. Rep.">
        <title>The genome sequence of the outbreeding globe artichoke constructed de novo incorporating a phase-aware low-pass sequencing strategy of F1 progeny.</title>
        <authorList>
            <person name="Scaglione D."/>
            <person name="Reyes-Chin-Wo S."/>
            <person name="Acquadro A."/>
            <person name="Froenicke L."/>
            <person name="Portis E."/>
            <person name="Beitel C."/>
            <person name="Tirone M."/>
            <person name="Mauro R."/>
            <person name="Lo Monaco A."/>
            <person name="Mauromicale G."/>
            <person name="Faccioli P."/>
            <person name="Cattivelli L."/>
            <person name="Rieseberg L."/>
            <person name="Michelmore R."/>
            <person name="Lanteri S."/>
        </authorList>
    </citation>
    <scope>NUCLEOTIDE SEQUENCE [LARGE SCALE GENOMIC DNA]</scope>
    <source>
        <strain evidence="3">2C</strain>
    </source>
</reference>
<feature type="transmembrane region" description="Helical" evidence="1">
    <location>
        <begin position="187"/>
        <end position="205"/>
    </location>
</feature>
<accession>A0A103XDF5</accession>
<keyword evidence="1" id="KW-0812">Transmembrane</keyword>
<feature type="transmembrane region" description="Helical" evidence="1">
    <location>
        <begin position="64"/>
        <end position="82"/>
    </location>
</feature>
<dbReference type="STRING" id="59895.A0A103XDF5"/>
<dbReference type="PANTHER" id="PTHR33286">
    <property type="entry name" value="BIFUNCTIONAL INHIBITOR/LIPID-TRANSFER PROTEIN/SEED STORAGE 2S ALBUMIN SUPERFAMILY PROTEIN"/>
    <property type="match status" value="1"/>
</dbReference>
<keyword evidence="1" id="KW-0472">Membrane</keyword>
<dbReference type="Pfam" id="PF14368">
    <property type="entry name" value="LTP_2"/>
    <property type="match status" value="2"/>
</dbReference>
<dbReference type="SUPFAM" id="SSF47699">
    <property type="entry name" value="Bifunctional inhibitor/lipid-transfer protein/seed storage 2S albumin"/>
    <property type="match status" value="2"/>
</dbReference>
<dbReference type="AlphaFoldDB" id="A0A103XDF5"/>
<feature type="domain" description="Bifunctional inhibitor/plant lipid transfer protein/seed storage helical" evidence="2">
    <location>
        <begin position="72"/>
        <end position="152"/>
    </location>
</feature>
<dbReference type="PANTHER" id="PTHR33286:SF32">
    <property type="entry name" value="BIFUNCTIONAL INHIBITOR_PLANT LIPID TRANSFER PROTEIN_SEED STORAGE HELICAL DOMAIN-CONTAINING PROTEIN"/>
    <property type="match status" value="1"/>
</dbReference>
<evidence type="ECO:0000313" key="3">
    <source>
        <dbReference type="EMBL" id="KVH88623.1"/>
    </source>
</evidence>
<name>A0A103XDF5_CYNCS</name>
<dbReference type="InterPro" id="IPR036312">
    <property type="entry name" value="Bifun_inhib/LTP/seed_sf"/>
</dbReference>
<sequence>MKVHQLLSAVKPRGGLLSTLVKTLCMANLHPPTVVNGSMLSAYICPVITPKLVALIDVNRFVKLIRVLMFIMLLAMASAAAPNASECKKERRLAVNGCKSVLYGRPPSSYCCQRVRVTHFKCVCPIITPKLAALVDVNRLAKLIQGCGRRLPHHFKSDVTIKIMKRDDIRQVLSKHGRERERERRKLKAIIILFMMMFLAMASAAEPTAAECKKERKLAVNACKSVLYGRNPSALCCQRARVSHVECICPAITPALAALIDVNRFVKLIRGCGRRVPRHFKCGSITTP</sequence>